<dbReference type="GeneID" id="28872715"/>
<protein>
    <submittedName>
        <fullName evidence="7">Fungal specific transcription factor</fullName>
    </submittedName>
</protein>
<dbReference type="AlphaFoldDB" id="A0A1B7XRL1"/>
<dbReference type="Pfam" id="PF04082">
    <property type="entry name" value="Fungal_trans"/>
    <property type="match status" value="1"/>
</dbReference>
<dbReference type="PANTHER" id="PTHR47424:SF5">
    <property type="entry name" value="ZN(II)2CYS6 TRANSCRIPTION FACTOR (EUROFUNG)"/>
    <property type="match status" value="1"/>
</dbReference>
<keyword evidence="8" id="KW-1185">Reference proteome</keyword>
<gene>
    <name evidence="7" type="ORF">CH63R_13634</name>
</gene>
<dbReference type="VEuPathDB" id="FungiDB:CH63R_13634"/>
<keyword evidence="4" id="KW-0539">Nucleus</keyword>
<dbReference type="SMART" id="SM00066">
    <property type="entry name" value="GAL4"/>
    <property type="match status" value="1"/>
</dbReference>
<dbReference type="PROSITE" id="PS50048">
    <property type="entry name" value="ZN2_CY6_FUNGAL_2"/>
    <property type="match status" value="1"/>
</dbReference>
<keyword evidence="2" id="KW-0805">Transcription regulation</keyword>
<dbReference type="PROSITE" id="PS00463">
    <property type="entry name" value="ZN2_CY6_FUNGAL_1"/>
    <property type="match status" value="1"/>
</dbReference>
<dbReference type="InterPro" id="IPR051127">
    <property type="entry name" value="Fungal_SecMet_Regulators"/>
</dbReference>
<dbReference type="Proteomes" id="UP000092177">
    <property type="component" value="Chromosome 10"/>
</dbReference>
<feature type="compositionally biased region" description="Polar residues" evidence="5">
    <location>
        <begin position="138"/>
        <end position="149"/>
    </location>
</feature>
<feature type="region of interest" description="Disordered" evidence="5">
    <location>
        <begin position="1"/>
        <end position="44"/>
    </location>
</feature>
<dbReference type="InterPro" id="IPR036864">
    <property type="entry name" value="Zn2-C6_fun-type_DNA-bd_sf"/>
</dbReference>
<dbReference type="InterPro" id="IPR007219">
    <property type="entry name" value="XnlR_reg_dom"/>
</dbReference>
<dbReference type="SUPFAM" id="SSF57701">
    <property type="entry name" value="Zn2/Cys6 DNA-binding domain"/>
    <property type="match status" value="1"/>
</dbReference>
<evidence type="ECO:0000256" key="3">
    <source>
        <dbReference type="ARBA" id="ARBA00023163"/>
    </source>
</evidence>
<dbReference type="GO" id="GO:0008270">
    <property type="term" value="F:zinc ion binding"/>
    <property type="evidence" value="ECO:0007669"/>
    <property type="project" value="InterPro"/>
</dbReference>
<evidence type="ECO:0000313" key="7">
    <source>
        <dbReference type="EMBL" id="OBR02408.1"/>
    </source>
</evidence>
<feature type="compositionally biased region" description="Acidic residues" evidence="5">
    <location>
        <begin position="1"/>
        <end position="17"/>
    </location>
</feature>
<dbReference type="EMBL" id="LTAN01000010">
    <property type="protein sequence ID" value="OBR02408.1"/>
    <property type="molecule type" value="Genomic_DNA"/>
</dbReference>
<evidence type="ECO:0000256" key="4">
    <source>
        <dbReference type="ARBA" id="ARBA00023242"/>
    </source>
</evidence>
<dbReference type="CDD" id="cd12148">
    <property type="entry name" value="fungal_TF_MHR"/>
    <property type="match status" value="1"/>
</dbReference>
<keyword evidence="1" id="KW-0479">Metal-binding</keyword>
<dbReference type="Gene3D" id="4.10.240.10">
    <property type="entry name" value="Zn(2)-C6 fungal-type DNA-binding domain"/>
    <property type="match status" value="1"/>
</dbReference>
<sequence>MAGEDDEFGLSVNEEEALSPNGESLTRRRSLASSNRGPRSKRAKYAAAACYECKKRKLKCVKSDTEAECQRCISGGVRCIFGPAPPQEDNAGVRENVMSRRKSRHNSQPRDDIRSELSMLREQVASLANTVGKLAANKSCQAPSASPGSQHHLPPHENASSQGAKEPKQPQFVGPTRSAFSLKVAETSLTKMGISANNTAAEPVNESLDPTRYPTPEQSEASQWVQGTDVLLTISLDEFVRLLEVFEEEVEIVYPFVDTRELVSKSAAIRAYVEENSDFTAATASTAPSTGVEIKDVILARIAVAISMVVESHGRNPTSNKLVEPVKQLIYQFSNDADVDLKVVQIMAMISIYYFFLDEELLAWRNIGIAARGALEMGLHQKMSLNDNFPHPEKRGLAVRVFWCVYVLDRRWSFGTSLSFALADRDIDPNLPEPSEDFRYLRCLIDYGRLCSKAWDALPPFGAPTQSIPKDTVAFLDFTAQSWLNSIPPDLQLRHPQHGGISTTQSRAVRRLRALLYLRGNHIRTMIHRHHVISSASIEADIEKARLVVDIAIDSISVLVHLSETSNIYERQQSAFNYFLLSALAVIFLAVCHGSRIFAEPCRQSFLVAVELVKGFSRQGTSSRRLWKSIRGLLPLAQRVGLRDDVNSAQGVDLNSRVPRHDPTDSSYILDTGVEERQSGQPVVMGPDLSHLPPAQPMSLNADFGTAAPDAFALSNDLMFLFDAFGQTDDVWTNGMQEYTGGDEQQPPLSGEAEISRHFWGLI</sequence>
<evidence type="ECO:0000256" key="5">
    <source>
        <dbReference type="SAM" id="MobiDB-lite"/>
    </source>
</evidence>
<dbReference type="GO" id="GO:0000435">
    <property type="term" value="P:positive regulation of transcription from RNA polymerase II promoter by galactose"/>
    <property type="evidence" value="ECO:0007669"/>
    <property type="project" value="TreeGrafter"/>
</dbReference>
<dbReference type="OrthoDB" id="39175at2759"/>
<dbReference type="PANTHER" id="PTHR47424">
    <property type="entry name" value="REGULATORY PROTEIN GAL4"/>
    <property type="match status" value="1"/>
</dbReference>
<dbReference type="GO" id="GO:0000981">
    <property type="term" value="F:DNA-binding transcription factor activity, RNA polymerase II-specific"/>
    <property type="evidence" value="ECO:0007669"/>
    <property type="project" value="InterPro"/>
</dbReference>
<reference evidence="8" key="1">
    <citation type="journal article" date="2017" name="BMC Genomics">
        <title>Gapless genome assembly of Colletotrichum higginsianum reveals chromosome structure and association of transposable elements with secondary metabolite gene clusters.</title>
        <authorList>
            <person name="Dallery J.-F."/>
            <person name="Lapalu N."/>
            <person name="Zampounis A."/>
            <person name="Pigne S."/>
            <person name="Luyten I."/>
            <person name="Amselem J."/>
            <person name="Wittenberg A.H.J."/>
            <person name="Zhou S."/>
            <person name="de Queiroz M.V."/>
            <person name="Robin G.P."/>
            <person name="Auger A."/>
            <person name="Hainaut M."/>
            <person name="Henrissat B."/>
            <person name="Kim K.-T."/>
            <person name="Lee Y.-H."/>
            <person name="Lespinet O."/>
            <person name="Schwartz D.C."/>
            <person name="Thon M.R."/>
            <person name="O'Connell R.J."/>
        </authorList>
    </citation>
    <scope>NUCLEOTIDE SEQUENCE [LARGE SCALE GENOMIC DNA]</scope>
    <source>
        <strain evidence="8">IMI 349063</strain>
    </source>
</reference>
<evidence type="ECO:0000313" key="8">
    <source>
        <dbReference type="Proteomes" id="UP000092177"/>
    </source>
</evidence>
<dbReference type="SMART" id="SM00906">
    <property type="entry name" value="Fungal_trans"/>
    <property type="match status" value="1"/>
</dbReference>
<dbReference type="RefSeq" id="XP_018150926.1">
    <property type="nucleotide sequence ID" value="XM_018308608.1"/>
</dbReference>
<feature type="region of interest" description="Disordered" evidence="5">
    <location>
        <begin position="83"/>
        <end position="112"/>
    </location>
</feature>
<keyword evidence="3" id="KW-0804">Transcription</keyword>
<dbReference type="KEGG" id="chig:CH63R_13634"/>
<accession>A0A1B7XRL1</accession>
<dbReference type="CDD" id="cd00067">
    <property type="entry name" value="GAL4"/>
    <property type="match status" value="1"/>
</dbReference>
<dbReference type="GO" id="GO:0005634">
    <property type="term" value="C:nucleus"/>
    <property type="evidence" value="ECO:0007669"/>
    <property type="project" value="TreeGrafter"/>
</dbReference>
<organism evidence="7 8">
    <name type="scientific">Colletotrichum higginsianum (strain IMI 349063)</name>
    <name type="common">Crucifer anthracnose fungus</name>
    <dbReference type="NCBI Taxonomy" id="759273"/>
    <lineage>
        <taxon>Eukaryota</taxon>
        <taxon>Fungi</taxon>
        <taxon>Dikarya</taxon>
        <taxon>Ascomycota</taxon>
        <taxon>Pezizomycotina</taxon>
        <taxon>Sordariomycetes</taxon>
        <taxon>Hypocreomycetidae</taxon>
        <taxon>Glomerellales</taxon>
        <taxon>Glomerellaceae</taxon>
        <taxon>Colletotrichum</taxon>
        <taxon>Colletotrichum destructivum species complex</taxon>
    </lineage>
</organism>
<name>A0A1B7XRL1_COLHI</name>
<dbReference type="GO" id="GO:0006351">
    <property type="term" value="P:DNA-templated transcription"/>
    <property type="evidence" value="ECO:0007669"/>
    <property type="project" value="InterPro"/>
</dbReference>
<evidence type="ECO:0000256" key="1">
    <source>
        <dbReference type="ARBA" id="ARBA00022723"/>
    </source>
</evidence>
<evidence type="ECO:0000259" key="6">
    <source>
        <dbReference type="PROSITE" id="PS50048"/>
    </source>
</evidence>
<comment type="caution">
    <text evidence="7">The sequence shown here is derived from an EMBL/GenBank/DDBJ whole genome shotgun (WGS) entry which is preliminary data.</text>
</comment>
<evidence type="ECO:0000256" key="2">
    <source>
        <dbReference type="ARBA" id="ARBA00023015"/>
    </source>
</evidence>
<dbReference type="Pfam" id="PF00172">
    <property type="entry name" value="Zn_clus"/>
    <property type="match status" value="1"/>
</dbReference>
<feature type="domain" description="Zn(2)-C6 fungal-type" evidence="6">
    <location>
        <begin position="49"/>
        <end position="81"/>
    </location>
</feature>
<proteinExistence type="predicted"/>
<dbReference type="GO" id="GO:0000978">
    <property type="term" value="F:RNA polymerase II cis-regulatory region sequence-specific DNA binding"/>
    <property type="evidence" value="ECO:0007669"/>
    <property type="project" value="TreeGrafter"/>
</dbReference>
<feature type="region of interest" description="Disordered" evidence="5">
    <location>
        <begin position="138"/>
        <end position="174"/>
    </location>
</feature>
<dbReference type="InterPro" id="IPR001138">
    <property type="entry name" value="Zn2Cys6_DnaBD"/>
</dbReference>
<feature type="region of interest" description="Disordered" evidence="5">
    <location>
        <begin position="194"/>
        <end position="221"/>
    </location>
</feature>